<feature type="transmembrane region" description="Helical" evidence="1">
    <location>
        <begin position="5"/>
        <end position="27"/>
    </location>
</feature>
<reference evidence="2" key="2">
    <citation type="journal article" date="2015" name="Data Brief">
        <title>Shoot transcriptome of the giant reed, Arundo donax.</title>
        <authorList>
            <person name="Barrero R.A."/>
            <person name="Guerrero F.D."/>
            <person name="Moolhuijzen P."/>
            <person name="Goolsby J.A."/>
            <person name="Tidwell J."/>
            <person name="Bellgard S.E."/>
            <person name="Bellgard M.I."/>
        </authorList>
    </citation>
    <scope>NUCLEOTIDE SEQUENCE</scope>
    <source>
        <tissue evidence="2">Shoot tissue taken approximately 20 cm above the soil surface</tissue>
    </source>
</reference>
<feature type="transmembrane region" description="Helical" evidence="1">
    <location>
        <begin position="108"/>
        <end position="125"/>
    </location>
</feature>
<dbReference type="EMBL" id="GBRH01256510">
    <property type="protein sequence ID" value="JAD41385.1"/>
    <property type="molecule type" value="Transcribed_RNA"/>
</dbReference>
<evidence type="ECO:0000256" key="1">
    <source>
        <dbReference type="SAM" id="Phobius"/>
    </source>
</evidence>
<accession>A0A0A8ZX95</accession>
<reference evidence="2" key="1">
    <citation type="submission" date="2014-09" db="EMBL/GenBank/DDBJ databases">
        <authorList>
            <person name="Magalhaes I.L.F."/>
            <person name="Oliveira U."/>
            <person name="Santos F.R."/>
            <person name="Vidigal T.H.D.A."/>
            <person name="Brescovit A.D."/>
            <person name="Santos A.J."/>
        </authorList>
    </citation>
    <scope>NUCLEOTIDE SEQUENCE</scope>
    <source>
        <tissue evidence="2">Shoot tissue taken approximately 20 cm above the soil surface</tissue>
    </source>
</reference>
<name>A0A0A8ZX95_ARUDO</name>
<keyword evidence="1" id="KW-1133">Transmembrane helix</keyword>
<dbReference type="AlphaFoldDB" id="A0A0A8ZX95"/>
<protein>
    <submittedName>
        <fullName evidence="2">Uncharacterized protein</fullName>
    </submittedName>
</protein>
<organism evidence="2">
    <name type="scientific">Arundo donax</name>
    <name type="common">Giant reed</name>
    <name type="synonym">Donax arundinaceus</name>
    <dbReference type="NCBI Taxonomy" id="35708"/>
    <lineage>
        <taxon>Eukaryota</taxon>
        <taxon>Viridiplantae</taxon>
        <taxon>Streptophyta</taxon>
        <taxon>Embryophyta</taxon>
        <taxon>Tracheophyta</taxon>
        <taxon>Spermatophyta</taxon>
        <taxon>Magnoliopsida</taxon>
        <taxon>Liliopsida</taxon>
        <taxon>Poales</taxon>
        <taxon>Poaceae</taxon>
        <taxon>PACMAD clade</taxon>
        <taxon>Arundinoideae</taxon>
        <taxon>Arundineae</taxon>
        <taxon>Arundo</taxon>
    </lineage>
</organism>
<keyword evidence="1" id="KW-0472">Membrane</keyword>
<proteinExistence type="predicted"/>
<feature type="transmembrane region" description="Helical" evidence="1">
    <location>
        <begin position="76"/>
        <end position="96"/>
    </location>
</feature>
<evidence type="ECO:0000313" key="2">
    <source>
        <dbReference type="EMBL" id="JAD41385.1"/>
    </source>
</evidence>
<keyword evidence="1" id="KW-0812">Transmembrane</keyword>
<sequence length="158" mass="16890">MGLRFVVFCSVLVVLVLHIAVLAWLVLPRRGSRKEEAREIGGDGGAMMPAVQGCDPQSSGARGRPDGVYGPVTKPIIIVLFVVMAVGLLMMVLAPANGSCEERVGSMLVDIGSFLTSLMICFVIFPNSAIQLIADWAALRNKCVTFTSLCICLSFLES</sequence>